<dbReference type="InterPro" id="IPR012902">
    <property type="entry name" value="N_methyl_site"/>
</dbReference>
<reference evidence="3 4" key="1">
    <citation type="journal article" date="2016" name="Environ. Microbiol.">
        <title>Genomic resolution of a cold subsurface aquifer community provides metabolic insights for novel microbes adapted to high CO concentrations.</title>
        <authorList>
            <person name="Probst A.J."/>
            <person name="Castelle C.J."/>
            <person name="Singh A."/>
            <person name="Brown C.T."/>
            <person name="Anantharaman K."/>
            <person name="Sharon I."/>
            <person name="Hug L.A."/>
            <person name="Burstein D."/>
            <person name="Emerson J.B."/>
            <person name="Thomas B.C."/>
            <person name="Banfield J.F."/>
        </authorList>
    </citation>
    <scope>NUCLEOTIDE SEQUENCE [LARGE SCALE GENOMIC DNA]</scope>
    <source>
        <strain evidence="3">CG2_30_40_21</strain>
    </source>
</reference>
<organism evidence="3 4">
    <name type="scientific">Candidatus Desantisbacteria bacterium CG2_30_40_21</name>
    <dbReference type="NCBI Taxonomy" id="1817895"/>
    <lineage>
        <taxon>Bacteria</taxon>
        <taxon>Candidatus Desantisiibacteriota</taxon>
    </lineage>
</organism>
<evidence type="ECO:0000313" key="3">
    <source>
        <dbReference type="EMBL" id="OIP41261.1"/>
    </source>
</evidence>
<feature type="region of interest" description="Disordered" evidence="1">
    <location>
        <begin position="251"/>
        <end position="275"/>
    </location>
</feature>
<evidence type="ECO:0000256" key="2">
    <source>
        <dbReference type="SAM" id="Phobius"/>
    </source>
</evidence>
<dbReference type="AlphaFoldDB" id="A0A1J5DYV2"/>
<keyword evidence="2" id="KW-0812">Transmembrane</keyword>
<evidence type="ECO:0008006" key="5">
    <source>
        <dbReference type="Google" id="ProtNLM"/>
    </source>
</evidence>
<gene>
    <name evidence="3" type="ORF">AUJ95_03590</name>
</gene>
<accession>A0A1J5DYV2</accession>
<name>A0A1J5DYV2_9BACT</name>
<evidence type="ECO:0000256" key="1">
    <source>
        <dbReference type="SAM" id="MobiDB-lite"/>
    </source>
</evidence>
<comment type="caution">
    <text evidence="3">The sequence shown here is derived from an EMBL/GenBank/DDBJ whole genome shotgun (WGS) entry which is preliminary data.</text>
</comment>
<keyword evidence="2" id="KW-1133">Transmembrane helix</keyword>
<dbReference type="PROSITE" id="PS00409">
    <property type="entry name" value="PROKAR_NTER_METHYL"/>
    <property type="match status" value="1"/>
</dbReference>
<proteinExistence type="predicted"/>
<evidence type="ECO:0000313" key="4">
    <source>
        <dbReference type="Proteomes" id="UP000183085"/>
    </source>
</evidence>
<dbReference type="STRING" id="1817895.AUJ95_03590"/>
<protein>
    <recommendedName>
        <fullName evidence="5">Prepilin-type N-terminal cleavage/methylation domain-containing protein</fullName>
    </recommendedName>
</protein>
<sequence length="297" mass="32672">MSSLTLIKINRTSNPEPRTPYFQMKTTAGFTLIELLLSLVGMAVIMLSVFALFSGGVKNWTTMEPQLTMRQEATDALYGKAGDKSGGMVNNIQSARVLLDGINTGATATLYARDMKHGTRTIGTISSSVIYFIKDDKQQVETNTPPGTFSATEDDVVCYYAVADSAGTYSSWSLRRDVYAPGTSTAGTITSSTIILKNMGNPARTGTGSYRIFTYYSKSGQEINPTEIVQNVQNKNIAYISINIQMNIDSDHDKKYGEDPLDGVNDDNDNKIDEDKPMDLSILTKVFPRMLWKDTPQ</sequence>
<dbReference type="Proteomes" id="UP000183085">
    <property type="component" value="Unassembled WGS sequence"/>
</dbReference>
<feature type="transmembrane region" description="Helical" evidence="2">
    <location>
        <begin position="28"/>
        <end position="53"/>
    </location>
</feature>
<keyword evidence="2" id="KW-0472">Membrane</keyword>
<dbReference type="EMBL" id="MNYI01000089">
    <property type="protein sequence ID" value="OIP41261.1"/>
    <property type="molecule type" value="Genomic_DNA"/>
</dbReference>